<accession>A0A3M9XLF5</accession>
<keyword evidence="3" id="KW-1185">Reference proteome</keyword>
<dbReference type="AlphaFoldDB" id="A0A3M9XLF5"/>
<gene>
    <name evidence="2" type="ORF">D1O30_01520</name>
</gene>
<dbReference type="EMBL" id="QWDD01000001">
    <property type="protein sequence ID" value="RNJ48502.1"/>
    <property type="molecule type" value="Genomic_DNA"/>
</dbReference>
<dbReference type="Proteomes" id="UP000268623">
    <property type="component" value="Unassembled WGS sequence"/>
</dbReference>
<dbReference type="RefSeq" id="WP_123174504.1">
    <property type="nucleotide sequence ID" value="NZ_QWDD01000001.1"/>
</dbReference>
<name>A0A3M9XLF5_9HYPH</name>
<comment type="caution">
    <text evidence="2">The sequence shown here is derived from an EMBL/GenBank/DDBJ whole genome shotgun (WGS) entry which is preliminary data.</text>
</comment>
<proteinExistence type="predicted"/>
<reference evidence="2 3" key="1">
    <citation type="submission" date="2018-08" db="EMBL/GenBank/DDBJ databases">
        <title>Genome sequence of Methylocystis hirsuta CSC1, a methanotroph able to accumulate PHAs.</title>
        <authorList>
            <person name="Bordel S."/>
            <person name="Rodriguez E."/>
            <person name="Gancedo J."/>
            <person name="Munoz R."/>
        </authorList>
    </citation>
    <scope>NUCLEOTIDE SEQUENCE [LARGE SCALE GENOMIC DNA]</scope>
    <source>
        <strain evidence="2 3">CSC1</strain>
    </source>
</reference>
<keyword evidence="1" id="KW-1133">Transmembrane helix</keyword>
<keyword evidence="1" id="KW-0472">Membrane</keyword>
<evidence type="ECO:0000256" key="1">
    <source>
        <dbReference type="SAM" id="Phobius"/>
    </source>
</evidence>
<organism evidence="2 3">
    <name type="scientific">Methylocystis hirsuta</name>
    <dbReference type="NCBI Taxonomy" id="369798"/>
    <lineage>
        <taxon>Bacteria</taxon>
        <taxon>Pseudomonadati</taxon>
        <taxon>Pseudomonadota</taxon>
        <taxon>Alphaproteobacteria</taxon>
        <taxon>Hyphomicrobiales</taxon>
        <taxon>Methylocystaceae</taxon>
        <taxon>Methylocystis</taxon>
    </lineage>
</organism>
<protein>
    <submittedName>
        <fullName evidence="2">Uncharacterized protein</fullName>
    </submittedName>
</protein>
<feature type="transmembrane region" description="Helical" evidence="1">
    <location>
        <begin position="57"/>
        <end position="77"/>
    </location>
</feature>
<keyword evidence="1" id="KW-0812">Transmembrane</keyword>
<evidence type="ECO:0000313" key="3">
    <source>
        <dbReference type="Proteomes" id="UP000268623"/>
    </source>
</evidence>
<evidence type="ECO:0000313" key="2">
    <source>
        <dbReference type="EMBL" id="RNJ48502.1"/>
    </source>
</evidence>
<sequence length="83" mass="9957">MAIRQEHREKFEKQGRRLTMHHLRLDNMSPDEKKEIVEWLEEKDHETENIESIRFRWTMIAAVVASLGAWVAAWPVLKGWFVN</sequence>